<dbReference type="FunFam" id="3.40.50.1010:FF:000003">
    <property type="entry name" value="Flap endonuclease 1"/>
    <property type="match status" value="1"/>
</dbReference>
<dbReference type="EMBL" id="KB932881">
    <property type="protein sequence ID" value="EOO03012.1"/>
    <property type="molecule type" value="Genomic_DNA"/>
</dbReference>
<sequence length="394" mass="44765">MGIKQLFSIIKEEAPDAIKEGEIKNQFGRKVAIDASMSIYSFLIAVRSDGQQLMNESGETTSHLMGMFYRTLRMVDNGIKPLYVFDGAPPKLKSGELARRYMRKQEANEGLEEAKETGTAEDVEKFSRRTVRVTKEHNAECQKLLKLMGIPYLIAPTEAEAQCAVLARAGKVYAAASEDMDTLCFDSPILLRHLTFSEQRKEPIQEIFLDKVLAGLNMERAQFVDLCILLGCDYLDPIPKVGPNTALKLIREHGTLDKVVEFIKNDKKGKYTIPDDWPYEDARDLFFQPDVRSAEDPLCDFKWDKPDTDGLVQFLVNEKGFSEDRVRAGAARLEKNLKSNQQSRLEGFFKPIPKTEEEQKAHKRKLEEQNEAKKKKLKEDKKEKAKAKAKPRGA</sequence>
<dbReference type="InterPro" id="IPR008918">
    <property type="entry name" value="HhH2"/>
</dbReference>
<evidence type="ECO:0000256" key="8">
    <source>
        <dbReference type="ARBA" id="ARBA00022801"/>
    </source>
</evidence>
<dbReference type="PANTHER" id="PTHR11081:SF9">
    <property type="entry name" value="FLAP ENDONUCLEASE 1"/>
    <property type="match status" value="1"/>
</dbReference>
<evidence type="ECO:0000313" key="19">
    <source>
        <dbReference type="EMBL" id="EOO03012.1"/>
    </source>
</evidence>
<feature type="compositionally biased region" description="Basic residues" evidence="16">
    <location>
        <begin position="384"/>
        <end position="394"/>
    </location>
</feature>
<dbReference type="GO" id="GO:0005739">
    <property type="term" value="C:mitochondrion"/>
    <property type="evidence" value="ECO:0007669"/>
    <property type="project" value="UniProtKB-SubCell"/>
</dbReference>
<proteinExistence type="inferred from homology"/>
<accession>R8BUG9</accession>
<protein>
    <recommendedName>
        <fullName evidence="15">Flap endonuclease 1</fullName>
        <shortName evidence="15">FEN-1</shortName>
        <ecNumber evidence="15">3.1.-.-</ecNumber>
    </recommendedName>
    <alternativeName>
        <fullName evidence="15">Flap structure-specific endonuclease 1</fullName>
    </alternativeName>
</protein>
<evidence type="ECO:0000256" key="13">
    <source>
        <dbReference type="ARBA" id="ARBA00023242"/>
    </source>
</evidence>
<evidence type="ECO:0000256" key="4">
    <source>
        <dbReference type="ARBA" id="ARBA00022722"/>
    </source>
</evidence>
<reference evidence="20" key="1">
    <citation type="journal article" date="2013" name="Genome Announc.">
        <title>Draft genome sequence of the ascomycete Phaeoacremonium aleophilum strain UCR-PA7, a causal agent of the esca disease complex in grapevines.</title>
        <authorList>
            <person name="Blanco-Ulate B."/>
            <person name="Rolshausen P."/>
            <person name="Cantu D."/>
        </authorList>
    </citation>
    <scope>NUCLEOTIDE SEQUENCE [LARGE SCALE GENOMIC DNA]</scope>
    <source>
        <strain evidence="20">UCR-PA7</strain>
    </source>
</reference>
<feature type="domain" description="XPG-I" evidence="17">
    <location>
        <begin position="146"/>
        <end position="218"/>
    </location>
</feature>
<dbReference type="SMART" id="SM00279">
    <property type="entry name" value="HhH2"/>
    <property type="match status" value="1"/>
</dbReference>
<dbReference type="GeneID" id="19321638"/>
<evidence type="ECO:0000313" key="20">
    <source>
        <dbReference type="Proteomes" id="UP000014074"/>
    </source>
</evidence>
<dbReference type="OrthoDB" id="1937206at2759"/>
<dbReference type="GO" id="GO:0017108">
    <property type="term" value="F:5'-flap endonuclease activity"/>
    <property type="evidence" value="ECO:0007669"/>
    <property type="project" value="UniProtKB-UniRule"/>
</dbReference>
<gene>
    <name evidence="19" type="ORF">UCRPA7_1486</name>
</gene>
<evidence type="ECO:0000256" key="15">
    <source>
        <dbReference type="HAMAP-Rule" id="MF_03140"/>
    </source>
</evidence>
<dbReference type="Proteomes" id="UP000014074">
    <property type="component" value="Unassembled WGS sequence"/>
</dbReference>
<evidence type="ECO:0000256" key="7">
    <source>
        <dbReference type="ARBA" id="ARBA00022763"/>
    </source>
</evidence>
<keyword evidence="3 15" id="KW-0235">DNA replication</keyword>
<dbReference type="InterPro" id="IPR006084">
    <property type="entry name" value="XPG/Rad2"/>
</dbReference>
<comment type="cofactor">
    <cofactor evidence="15">
        <name>Mg(2+)</name>
        <dbReference type="ChEBI" id="CHEBI:18420"/>
    </cofactor>
    <text evidence="15">Binds 2 magnesium ions per subunit. They probably participate in the reaction catalyzed by the enzyme. May bind an additional third magnesium ion after substrate binding.</text>
</comment>
<evidence type="ECO:0000256" key="1">
    <source>
        <dbReference type="ARBA" id="ARBA00004173"/>
    </source>
</evidence>
<dbReference type="Gene3D" id="3.40.50.1010">
    <property type="entry name" value="5'-nuclease"/>
    <property type="match status" value="1"/>
</dbReference>
<organism evidence="19 20">
    <name type="scientific">Phaeoacremonium minimum (strain UCR-PA7)</name>
    <name type="common">Esca disease fungus</name>
    <name type="synonym">Togninia minima</name>
    <dbReference type="NCBI Taxonomy" id="1286976"/>
    <lineage>
        <taxon>Eukaryota</taxon>
        <taxon>Fungi</taxon>
        <taxon>Dikarya</taxon>
        <taxon>Ascomycota</taxon>
        <taxon>Pezizomycotina</taxon>
        <taxon>Sordariomycetes</taxon>
        <taxon>Sordariomycetidae</taxon>
        <taxon>Togniniales</taxon>
        <taxon>Togniniaceae</taxon>
        <taxon>Phaeoacremonium</taxon>
    </lineage>
</organism>
<evidence type="ECO:0000259" key="17">
    <source>
        <dbReference type="SMART" id="SM00484"/>
    </source>
</evidence>
<dbReference type="SMART" id="SM00485">
    <property type="entry name" value="XPGN"/>
    <property type="match status" value="1"/>
</dbReference>
<dbReference type="GO" id="GO:0003677">
    <property type="term" value="F:DNA binding"/>
    <property type="evidence" value="ECO:0007669"/>
    <property type="project" value="UniProtKB-UniRule"/>
</dbReference>
<dbReference type="GO" id="GO:0043137">
    <property type="term" value="P:DNA replication, removal of RNA primer"/>
    <property type="evidence" value="ECO:0007669"/>
    <property type="project" value="UniProtKB-UniRule"/>
</dbReference>
<evidence type="ECO:0000256" key="3">
    <source>
        <dbReference type="ARBA" id="ARBA00022705"/>
    </source>
</evidence>
<dbReference type="CDD" id="cd09907">
    <property type="entry name" value="H3TH_FEN1-Euk"/>
    <property type="match status" value="1"/>
</dbReference>
<dbReference type="RefSeq" id="XP_007912257.1">
    <property type="nucleotide sequence ID" value="XM_007914066.1"/>
</dbReference>
<dbReference type="PROSITE" id="PS00841">
    <property type="entry name" value="XPG_1"/>
    <property type="match status" value="1"/>
</dbReference>
<dbReference type="GO" id="GO:0000287">
    <property type="term" value="F:magnesium ion binding"/>
    <property type="evidence" value="ECO:0007669"/>
    <property type="project" value="UniProtKB-UniRule"/>
</dbReference>
<keyword evidence="8 15" id="KW-0378">Hydrolase</keyword>
<keyword evidence="4 15" id="KW-0540">Nuclease</keyword>
<dbReference type="eggNOG" id="KOG2519">
    <property type="taxonomic scope" value="Eukaryota"/>
</dbReference>
<dbReference type="GO" id="GO:0008409">
    <property type="term" value="F:5'-3' exonuclease activity"/>
    <property type="evidence" value="ECO:0007669"/>
    <property type="project" value="UniProtKB-UniRule"/>
</dbReference>
<keyword evidence="11 15" id="KW-0496">Mitochondrion</keyword>
<keyword evidence="20" id="KW-1185">Reference proteome</keyword>
<dbReference type="GO" id="GO:0005730">
    <property type="term" value="C:nucleolus"/>
    <property type="evidence" value="ECO:0007669"/>
    <property type="project" value="UniProtKB-SubCell"/>
</dbReference>
<keyword evidence="12 15" id="KW-0234">DNA repair</keyword>
<dbReference type="GO" id="GO:0005654">
    <property type="term" value="C:nucleoplasm"/>
    <property type="evidence" value="ECO:0007669"/>
    <property type="project" value="UniProtKB-SubCell"/>
</dbReference>
<dbReference type="Pfam" id="PF00752">
    <property type="entry name" value="XPG_N"/>
    <property type="match status" value="1"/>
</dbReference>
<evidence type="ECO:0000256" key="12">
    <source>
        <dbReference type="ARBA" id="ARBA00023204"/>
    </source>
</evidence>
<feature type="compositionally biased region" description="Basic and acidic residues" evidence="16">
    <location>
        <begin position="353"/>
        <end position="383"/>
    </location>
</feature>
<dbReference type="SUPFAM" id="SSF88723">
    <property type="entry name" value="PIN domain-like"/>
    <property type="match status" value="1"/>
</dbReference>
<dbReference type="InterPro" id="IPR029060">
    <property type="entry name" value="PIN-like_dom_sf"/>
</dbReference>
<dbReference type="PRINTS" id="PR00853">
    <property type="entry name" value="XPGRADSUPER"/>
</dbReference>
<dbReference type="Gene3D" id="1.10.150.20">
    <property type="entry name" value="5' to 3' exonuclease, C-terminal subdomain"/>
    <property type="match status" value="1"/>
</dbReference>
<feature type="domain" description="XPG N-terminal" evidence="18">
    <location>
        <begin position="1"/>
        <end position="107"/>
    </location>
</feature>
<dbReference type="AlphaFoldDB" id="R8BUG9"/>
<feature type="region of interest" description="Disordered" evidence="16">
    <location>
        <begin position="342"/>
        <end position="394"/>
    </location>
</feature>
<dbReference type="EC" id="3.1.-.-" evidence="15"/>
<comment type="subcellular location">
    <subcellularLocation>
        <location evidence="1 15">Mitochondrion</location>
    </subcellularLocation>
    <subcellularLocation>
        <location evidence="15">Nucleus</location>
        <location evidence="15">Nucleolus</location>
    </subcellularLocation>
    <subcellularLocation>
        <location evidence="15">Nucleus</location>
        <location evidence="15">Nucleoplasm</location>
    </subcellularLocation>
    <text evidence="15">Resides mostly in the nucleoli and relocalizes to the nucleoplasm upon DNA damage.</text>
</comment>
<keyword evidence="10 15" id="KW-0460">Magnesium</keyword>
<dbReference type="InterPro" id="IPR006086">
    <property type="entry name" value="XPG-I_dom"/>
</dbReference>
<evidence type="ECO:0000256" key="2">
    <source>
        <dbReference type="ARBA" id="ARBA00022553"/>
    </source>
</evidence>
<dbReference type="PROSITE" id="PS00842">
    <property type="entry name" value="XPG_2"/>
    <property type="match status" value="1"/>
</dbReference>
<dbReference type="Pfam" id="PF00867">
    <property type="entry name" value="XPG_I"/>
    <property type="match status" value="1"/>
</dbReference>
<dbReference type="HOGENOM" id="CLU_032444_1_1_1"/>
<name>R8BUG9_PHAM7</name>
<evidence type="ECO:0000256" key="14">
    <source>
        <dbReference type="ARBA" id="ARBA00034726"/>
    </source>
</evidence>
<dbReference type="GO" id="GO:0006284">
    <property type="term" value="P:base-excision repair"/>
    <property type="evidence" value="ECO:0007669"/>
    <property type="project" value="UniProtKB-UniRule"/>
</dbReference>
<dbReference type="FunFam" id="1.10.150.20:FF:000009">
    <property type="entry name" value="Flap endonuclease 1"/>
    <property type="match status" value="1"/>
</dbReference>
<evidence type="ECO:0000256" key="16">
    <source>
        <dbReference type="SAM" id="MobiDB-lite"/>
    </source>
</evidence>
<keyword evidence="13 15" id="KW-0539">Nucleus</keyword>
<comment type="similarity">
    <text evidence="14 15">Belongs to the XPG/RAD2 endonuclease family. FEN1 subfamily.</text>
</comment>
<evidence type="ECO:0000256" key="10">
    <source>
        <dbReference type="ARBA" id="ARBA00022842"/>
    </source>
</evidence>
<keyword evidence="6 15" id="KW-0255">Endonuclease</keyword>
<evidence type="ECO:0000256" key="5">
    <source>
        <dbReference type="ARBA" id="ARBA00022723"/>
    </source>
</evidence>
<dbReference type="InterPro" id="IPR019974">
    <property type="entry name" value="XPG_CS"/>
</dbReference>
<dbReference type="PANTHER" id="PTHR11081">
    <property type="entry name" value="FLAP ENDONUCLEASE FAMILY MEMBER"/>
    <property type="match status" value="1"/>
</dbReference>
<dbReference type="InterPro" id="IPR006085">
    <property type="entry name" value="XPG_DNA_repair_N"/>
</dbReference>
<dbReference type="InterPro" id="IPR023426">
    <property type="entry name" value="Flap_endonuc"/>
</dbReference>
<dbReference type="SMART" id="SM00484">
    <property type="entry name" value="XPGI"/>
    <property type="match status" value="1"/>
</dbReference>
<evidence type="ECO:0000256" key="6">
    <source>
        <dbReference type="ARBA" id="ARBA00022759"/>
    </source>
</evidence>
<dbReference type="CDD" id="cd09867">
    <property type="entry name" value="PIN_FEN1"/>
    <property type="match status" value="1"/>
</dbReference>
<dbReference type="SUPFAM" id="SSF47807">
    <property type="entry name" value="5' to 3' exonuclease, C-terminal subdomain"/>
    <property type="match status" value="1"/>
</dbReference>
<dbReference type="HAMAP" id="MF_00614">
    <property type="entry name" value="Fen"/>
    <property type="match status" value="1"/>
</dbReference>
<keyword evidence="2 15" id="KW-0597">Phosphoprotein</keyword>
<dbReference type="InterPro" id="IPR036279">
    <property type="entry name" value="5-3_exonuclease_C_sf"/>
</dbReference>
<evidence type="ECO:0000256" key="9">
    <source>
        <dbReference type="ARBA" id="ARBA00022839"/>
    </source>
</evidence>
<dbReference type="KEGG" id="tmn:UCRPA7_1486"/>
<evidence type="ECO:0000256" key="11">
    <source>
        <dbReference type="ARBA" id="ARBA00023128"/>
    </source>
</evidence>
<keyword evidence="7 15" id="KW-0227">DNA damage</keyword>
<evidence type="ECO:0000259" key="18">
    <source>
        <dbReference type="SMART" id="SM00485"/>
    </source>
</evidence>
<keyword evidence="5 15" id="KW-0479">Metal-binding</keyword>
<keyword evidence="9 15" id="KW-0269">Exonuclease</keyword>
<comment type="function">
    <text evidence="15">Structure-specific nuclease with 5'-flap endonuclease and 5'-3' exonuclease activities involved in DNA replication and repair. During DNA replication, cleaves the 5'-overhanging flap structure that is generated by displacement synthesis when DNA polymerase encounters the 5'-end of a downstream Okazaki fragment. It enters the flap from the 5'-end and then tracks to cleave the flap base, leaving a nick for ligation. Also involved in the long patch base excision repair (LP-BER) pathway, by cleaving within the apurinic/apyrimidinic (AP) site-terminated flap. Acts as a genome stabilization factor that prevents flaps from equilibrating into structures that lead to duplications and deletions. Also possesses 5'-3' exonuclease activity on nicked or gapped double-stranded DNA, and exhibits RNase H activity. Also involved in replication and repair of rDNA and in repairing mitochondrial DNA.</text>
</comment>